<dbReference type="PANTHER" id="PTHR43173">
    <property type="entry name" value="ABC1 FAMILY PROTEIN"/>
    <property type="match status" value="1"/>
</dbReference>
<protein>
    <recommendedName>
        <fullName evidence="3">ABC1 atypical kinase-like domain-containing protein</fullName>
    </recommendedName>
</protein>
<dbReference type="GO" id="GO:0055088">
    <property type="term" value="P:lipid homeostasis"/>
    <property type="evidence" value="ECO:0007669"/>
    <property type="project" value="TreeGrafter"/>
</dbReference>
<dbReference type="EMBL" id="JANBPU010000287">
    <property type="protein sequence ID" value="KAJ1913093.1"/>
    <property type="molecule type" value="Genomic_DNA"/>
</dbReference>
<keyword evidence="2" id="KW-1133">Transmembrane helix</keyword>
<feature type="transmembrane region" description="Helical" evidence="2">
    <location>
        <begin position="107"/>
        <end position="126"/>
    </location>
</feature>
<dbReference type="AlphaFoldDB" id="A0A9W7ZPI5"/>
<organism evidence="4 5">
    <name type="scientific">Mycoemilia scoparia</name>
    <dbReference type="NCBI Taxonomy" id="417184"/>
    <lineage>
        <taxon>Eukaryota</taxon>
        <taxon>Fungi</taxon>
        <taxon>Fungi incertae sedis</taxon>
        <taxon>Zoopagomycota</taxon>
        <taxon>Kickxellomycotina</taxon>
        <taxon>Kickxellomycetes</taxon>
        <taxon>Kickxellales</taxon>
        <taxon>Kickxellaceae</taxon>
        <taxon>Mycoemilia</taxon>
    </lineage>
</organism>
<dbReference type="GO" id="GO:0005743">
    <property type="term" value="C:mitochondrial inner membrane"/>
    <property type="evidence" value="ECO:0007669"/>
    <property type="project" value="TreeGrafter"/>
</dbReference>
<dbReference type="OrthoDB" id="427480at2759"/>
<evidence type="ECO:0000313" key="5">
    <source>
        <dbReference type="Proteomes" id="UP001150538"/>
    </source>
</evidence>
<dbReference type="CDD" id="cd13969">
    <property type="entry name" value="ADCK1-like"/>
    <property type="match status" value="1"/>
</dbReference>
<dbReference type="InterPro" id="IPR011009">
    <property type="entry name" value="Kinase-like_dom_sf"/>
</dbReference>
<name>A0A9W7ZPI5_9FUNG</name>
<reference evidence="4" key="1">
    <citation type="submission" date="2022-07" db="EMBL/GenBank/DDBJ databases">
        <title>Phylogenomic reconstructions and comparative analyses of Kickxellomycotina fungi.</title>
        <authorList>
            <person name="Reynolds N.K."/>
            <person name="Stajich J.E."/>
            <person name="Barry K."/>
            <person name="Grigoriev I.V."/>
            <person name="Crous P."/>
            <person name="Smith M.E."/>
        </authorList>
    </citation>
    <scope>NUCLEOTIDE SEQUENCE</scope>
    <source>
        <strain evidence="4">NBRC 100468</strain>
    </source>
</reference>
<feature type="domain" description="ABC1 atypical kinase-like" evidence="3">
    <location>
        <begin position="230"/>
        <end position="482"/>
    </location>
</feature>
<comment type="caution">
    <text evidence="4">The sequence shown here is derived from an EMBL/GenBank/DDBJ whole genome shotgun (WGS) entry which is preliminary data.</text>
</comment>
<keyword evidence="2" id="KW-0472">Membrane</keyword>
<evidence type="ECO:0000256" key="1">
    <source>
        <dbReference type="ARBA" id="ARBA00009670"/>
    </source>
</evidence>
<evidence type="ECO:0000313" key="4">
    <source>
        <dbReference type="EMBL" id="KAJ1913093.1"/>
    </source>
</evidence>
<dbReference type="PANTHER" id="PTHR43173:SF19">
    <property type="entry name" value="AARF DOMAIN-CONTAINING PROTEIN KINASE 1"/>
    <property type="match status" value="1"/>
</dbReference>
<dbReference type="GO" id="GO:0007005">
    <property type="term" value="P:mitochondrion organization"/>
    <property type="evidence" value="ECO:0007669"/>
    <property type="project" value="TreeGrafter"/>
</dbReference>
<dbReference type="Pfam" id="PF03109">
    <property type="entry name" value="ABC1"/>
    <property type="match status" value="1"/>
</dbReference>
<evidence type="ECO:0000256" key="2">
    <source>
        <dbReference type="SAM" id="Phobius"/>
    </source>
</evidence>
<keyword evidence="5" id="KW-1185">Reference proteome</keyword>
<accession>A0A9W7ZPI5</accession>
<comment type="similarity">
    <text evidence="1">Belongs to the protein kinase superfamily. ADCK protein kinase family.</text>
</comment>
<gene>
    <name evidence="4" type="ORF">H4219_005353</name>
</gene>
<dbReference type="Gene3D" id="1.10.510.10">
    <property type="entry name" value="Transferase(Phosphotransferase) domain 1"/>
    <property type="match status" value="1"/>
</dbReference>
<proteinExistence type="inferred from homology"/>
<dbReference type="InterPro" id="IPR045307">
    <property type="entry name" value="ADCK1_dom"/>
</dbReference>
<sequence length="669" mass="77234">MFRANHTLHYLSLRWSQFRPSDLKSHLGQQYSTLQHFKSLRFGRSPCFCKSQKKPYPYNNNPYSKGGVEAHLNIANASLSANSKLLYSTINPIPQWKSKFKRQGFRISPLLASLVVGGIVTGNLIYYNYETVQFGFKASQRCVLAGKIAFLVGLDYYRNFPSLPKADDPNTSDEERQEILKQRSIVHKRSAERVLEGMKRNGGVYIKLGQHLSAMSYILPPEWTETMEPLQDQCTPSSIASIDELFQKDLGQSIHEMFECFDPNPLGVASLAQVHKAILKDSHKHVAVKVQHPTVREFAQIDIATVTVLFQVIHKAFPEFKFMWLSDEMNQSLPVELNFKVERQNADEVCWNFAHVENSCLHIPEVYEASERVLVMEYIDGKRIDDLDYLREHHISPWDVSQQLGKIFAEMIYSHGFVHCDPHPGNIMIRAANPQTSDHGYKFDIILLDHGLYRRLTPAFRSQYAQLWQALMCGDEDRIRKISKELAGTDLYRLLASILTGQHWKDIANSSLSSKTAMAEFDLDDVMERTPRFIYKISDILASMPRELILLLKTNDLLRLVDAQLFRDAPIEVQNRAQLKMWANLSHYCLIAIFNDSIARARTASMDPTLYKKKRTKLTKILRVTMSYIRFWAADWPLSIYVWWLSAQDWWYYIKLGLGVGRQKKPSMH</sequence>
<dbReference type="InterPro" id="IPR051130">
    <property type="entry name" value="Mito_struct-func_regulator"/>
</dbReference>
<evidence type="ECO:0000259" key="3">
    <source>
        <dbReference type="Pfam" id="PF03109"/>
    </source>
</evidence>
<dbReference type="InterPro" id="IPR004147">
    <property type="entry name" value="ABC1_dom"/>
</dbReference>
<dbReference type="Proteomes" id="UP001150538">
    <property type="component" value="Unassembled WGS sequence"/>
</dbReference>
<keyword evidence="2" id="KW-0812">Transmembrane</keyword>
<dbReference type="SUPFAM" id="SSF56112">
    <property type="entry name" value="Protein kinase-like (PK-like)"/>
    <property type="match status" value="1"/>
</dbReference>